<evidence type="ECO:0000313" key="6">
    <source>
        <dbReference type="Proteomes" id="UP000199400"/>
    </source>
</evidence>
<dbReference type="STRING" id="54.SAMN02745121_00593"/>
<dbReference type="OrthoDB" id="9802051at2"/>
<keyword evidence="2" id="KW-0159">Chromosome partition</keyword>
<evidence type="ECO:0000313" key="5">
    <source>
        <dbReference type="EMBL" id="SFD55635.1"/>
    </source>
</evidence>
<dbReference type="FunFam" id="1.10.10.2830:FF:000001">
    <property type="entry name" value="Chromosome partitioning protein ParB"/>
    <property type="match status" value="1"/>
</dbReference>
<comment type="similarity">
    <text evidence="1">Belongs to the ParB family.</text>
</comment>
<proteinExistence type="inferred from homology"/>
<dbReference type="InterPro" id="IPR036086">
    <property type="entry name" value="ParB/Sulfiredoxin_sf"/>
</dbReference>
<accession>A0A1I1TAM8</accession>
<dbReference type="Gene3D" id="3.90.1530.30">
    <property type="match status" value="1"/>
</dbReference>
<gene>
    <name evidence="5" type="ORF">SAMN02745121_00593</name>
</gene>
<dbReference type="SMART" id="SM00470">
    <property type="entry name" value="ParB"/>
    <property type="match status" value="1"/>
</dbReference>
<evidence type="ECO:0000256" key="3">
    <source>
        <dbReference type="ARBA" id="ARBA00023125"/>
    </source>
</evidence>
<dbReference type="InterPro" id="IPR004437">
    <property type="entry name" value="ParB/RepB/Spo0J"/>
</dbReference>
<evidence type="ECO:0000259" key="4">
    <source>
        <dbReference type="SMART" id="SM00470"/>
    </source>
</evidence>
<dbReference type="EMBL" id="FOMX01000002">
    <property type="protein sequence ID" value="SFD55635.1"/>
    <property type="molecule type" value="Genomic_DNA"/>
</dbReference>
<dbReference type="GO" id="GO:0007059">
    <property type="term" value="P:chromosome segregation"/>
    <property type="evidence" value="ECO:0007669"/>
    <property type="project" value="UniProtKB-KW"/>
</dbReference>
<dbReference type="Pfam" id="PF17762">
    <property type="entry name" value="HTH_ParB"/>
    <property type="match status" value="1"/>
</dbReference>
<dbReference type="SUPFAM" id="SSF110849">
    <property type="entry name" value="ParB/Sulfiredoxin"/>
    <property type="match status" value="1"/>
</dbReference>
<sequence>MNLPKRPPALGRGLGALIPQAPAPAAAADTPVAATTGPTLRTLPIEQIAANPDQPRKQFEPVLLRELADSLKRHGLLQPVVVTPNPGLPGHYILVAGERRWRAAQLAGLQELPAVVRDTPESDRLELAVLENLQRLDLSPIEEAQAYRQLIDVRGYTQDQLAERLSKDRSTVANALRLLRLPSKVQDLVQDGRLSMGHARALLALEHAADMLSLAYEAIEKGLSVRAVERAVRERLRPAEPEVEPDPETHKRAVIVRDLEERLRRSLGVKVAVRSDAKKKGAGTIEVPYGSLDELDRLLEHLLGERRDDET</sequence>
<dbReference type="SUPFAM" id="SSF109709">
    <property type="entry name" value="KorB DNA-binding domain-like"/>
    <property type="match status" value="1"/>
</dbReference>
<name>A0A1I1TAM8_9BACT</name>
<organism evidence="5 6">
    <name type="scientific">Nannocystis exedens</name>
    <dbReference type="NCBI Taxonomy" id="54"/>
    <lineage>
        <taxon>Bacteria</taxon>
        <taxon>Pseudomonadati</taxon>
        <taxon>Myxococcota</taxon>
        <taxon>Polyangia</taxon>
        <taxon>Nannocystales</taxon>
        <taxon>Nannocystaceae</taxon>
        <taxon>Nannocystis</taxon>
    </lineage>
</organism>
<dbReference type="InterPro" id="IPR050336">
    <property type="entry name" value="Chromosome_partition/occlusion"/>
</dbReference>
<dbReference type="FunFam" id="3.90.1530.30:FF:000001">
    <property type="entry name" value="Chromosome partitioning protein ParB"/>
    <property type="match status" value="1"/>
</dbReference>
<dbReference type="PANTHER" id="PTHR33375">
    <property type="entry name" value="CHROMOSOME-PARTITIONING PROTEIN PARB-RELATED"/>
    <property type="match status" value="1"/>
</dbReference>
<keyword evidence="6" id="KW-1185">Reference proteome</keyword>
<dbReference type="InterPro" id="IPR057240">
    <property type="entry name" value="ParB_dimer_C"/>
</dbReference>
<dbReference type="Pfam" id="PF23552">
    <property type="entry name" value="ParB_C"/>
    <property type="match status" value="1"/>
</dbReference>
<dbReference type="GO" id="GO:0005694">
    <property type="term" value="C:chromosome"/>
    <property type="evidence" value="ECO:0007669"/>
    <property type="project" value="TreeGrafter"/>
</dbReference>
<dbReference type="Gene3D" id="1.10.10.2830">
    <property type="match status" value="1"/>
</dbReference>
<evidence type="ECO:0000256" key="1">
    <source>
        <dbReference type="ARBA" id="ARBA00006295"/>
    </source>
</evidence>
<evidence type="ECO:0000256" key="2">
    <source>
        <dbReference type="ARBA" id="ARBA00022829"/>
    </source>
</evidence>
<dbReference type="CDD" id="cd16393">
    <property type="entry name" value="SPO0J_N"/>
    <property type="match status" value="1"/>
</dbReference>
<dbReference type="GO" id="GO:0003677">
    <property type="term" value="F:DNA binding"/>
    <property type="evidence" value="ECO:0007669"/>
    <property type="project" value="UniProtKB-KW"/>
</dbReference>
<dbReference type="InterPro" id="IPR041468">
    <property type="entry name" value="HTH_ParB/Spo0J"/>
</dbReference>
<dbReference type="RefSeq" id="WP_096334190.1">
    <property type="nucleotide sequence ID" value="NZ_FOMX01000002.1"/>
</dbReference>
<dbReference type="InterPro" id="IPR003115">
    <property type="entry name" value="ParB_N"/>
</dbReference>
<feature type="domain" description="ParB-like N-terminal" evidence="4">
    <location>
        <begin position="41"/>
        <end position="133"/>
    </location>
</feature>
<protein>
    <submittedName>
        <fullName evidence="5">Chromosome partitioning protein, ParB family</fullName>
    </submittedName>
</protein>
<dbReference type="NCBIfam" id="TIGR00180">
    <property type="entry name" value="parB_part"/>
    <property type="match status" value="1"/>
</dbReference>
<dbReference type="Proteomes" id="UP000199400">
    <property type="component" value="Unassembled WGS sequence"/>
</dbReference>
<dbReference type="AlphaFoldDB" id="A0A1I1TAM8"/>
<dbReference type="Pfam" id="PF02195">
    <property type="entry name" value="ParB_N"/>
    <property type="match status" value="1"/>
</dbReference>
<dbReference type="PANTHER" id="PTHR33375:SF1">
    <property type="entry name" value="CHROMOSOME-PARTITIONING PROTEIN PARB-RELATED"/>
    <property type="match status" value="1"/>
</dbReference>
<reference evidence="6" key="1">
    <citation type="submission" date="2016-10" db="EMBL/GenBank/DDBJ databases">
        <authorList>
            <person name="Varghese N."/>
            <person name="Submissions S."/>
        </authorList>
    </citation>
    <scope>NUCLEOTIDE SEQUENCE [LARGE SCALE GENOMIC DNA]</scope>
    <source>
        <strain evidence="6">ATCC 25963</strain>
    </source>
</reference>
<keyword evidence="3" id="KW-0238">DNA-binding</keyword>